<dbReference type="SUPFAM" id="SSF56672">
    <property type="entry name" value="DNA/RNA polymerases"/>
    <property type="match status" value="1"/>
</dbReference>
<evidence type="ECO:0000313" key="11">
    <source>
        <dbReference type="EMBL" id="BBU67633.1"/>
    </source>
</evidence>
<evidence type="ECO:0000256" key="2">
    <source>
        <dbReference type="ARBA" id="ARBA00012417"/>
    </source>
</evidence>
<sequence>MFEAVSSRRFCRAATMFCGHSLMVRTSLLFTAICGFSSSLPNGLHSLRDSSTVNRLLGQMDGCSVEIPPLLQSTDDSATPAAPKSRKIPQVPRRKKKSTSIMRTFESMPGPSVWVVRSPQEARRAVEKLLELTSMSRVHAVCVQAKKVAEDPKETKGARDAAPRRSWWVSGEIQAVSFHCGCKIDGEKATVYLDNTLDKHTLLEFKPYFANKAIPKVYHDYGASKAMLGRYFLSEAYEKELTDLFECDDSWHQNFHGDIVHMARLLDSTRGRSSIGYTLESLTELSSPKRRRGVASEGATPFGLSKRSSPGDLFVAPTLQYHTFTSLMQKLIRKKLWDFYERHWRPFGEVLTQIERRGMYVDRSAIEKHEAVLLTEVDNHRKKFRAELARLYRKALSEDERAECDLRHLNNRSLQQMRHLFFQNGFKKLSVNAFLSPTGKDRRSLKNEGIVKLWGLGLSELDVRQTRGDDLSVNVETISKLLENPTFKKDSKFNKHEDGVSKVLQALRDVNEQQKLEQSFFRPLPAFVVHSRIHASLNVNTKTGRLSCVNPNLQNLPTLAKDRLKLRACFLAPPGKVLIVADYSQVELRVLTVVSKCQSLAQDFKDGVDVHSKTAYILFPEIQEAVKRKKVCIDSPNEGPVCSPTRKQSLPTIKDVFPDKRKMAKTVNFAVLYGQGAAGLAKLLKVTSEEAKRFLADWKANREDVWKWKGTVLDEAGATGEVCTLLGRPVTAALLKKTASSGASDAHEAVPLLQESRTLPVLWTGNSRRSWTQSLDHARRSAVNAVVQGSAADLVMLAMVHLSEDVRLHTLGARLVMQVHDELIFEVPKENAEEAKGRIQTIMEKPNGLPSGIEVDFPVDLKVVRNWGEAK</sequence>
<dbReference type="SMART" id="SM00482">
    <property type="entry name" value="POLAc"/>
    <property type="match status" value="1"/>
</dbReference>
<comment type="catalytic activity">
    <reaction evidence="8">
        <text>DNA(n) + a 2'-deoxyribonucleoside 5'-triphosphate = DNA(n+1) + diphosphate</text>
        <dbReference type="Rhea" id="RHEA:22508"/>
        <dbReference type="Rhea" id="RHEA-COMP:17339"/>
        <dbReference type="Rhea" id="RHEA-COMP:17340"/>
        <dbReference type="ChEBI" id="CHEBI:33019"/>
        <dbReference type="ChEBI" id="CHEBI:61560"/>
        <dbReference type="ChEBI" id="CHEBI:173112"/>
        <dbReference type="EC" id="2.7.7.7"/>
    </reaction>
</comment>
<keyword evidence="4" id="KW-0548">Nucleotidyltransferase</keyword>
<dbReference type="PRINTS" id="PR00868">
    <property type="entry name" value="DNAPOLI"/>
</dbReference>
<dbReference type="InterPro" id="IPR043502">
    <property type="entry name" value="DNA/RNA_pol_sf"/>
</dbReference>
<dbReference type="AlphaFoldDB" id="A0A6F8QHA2"/>
<comment type="similarity">
    <text evidence="1">Belongs to the DNA polymerase type-A family.</text>
</comment>
<evidence type="ECO:0000256" key="3">
    <source>
        <dbReference type="ARBA" id="ARBA00022679"/>
    </source>
</evidence>
<dbReference type="Gene3D" id="3.30.70.370">
    <property type="match status" value="1"/>
</dbReference>
<feature type="domain" description="DNA-directed DNA polymerase family A palm" evidence="10">
    <location>
        <begin position="563"/>
        <end position="831"/>
    </location>
</feature>
<evidence type="ECO:0000259" key="10">
    <source>
        <dbReference type="SMART" id="SM00482"/>
    </source>
</evidence>
<name>A0A6F8QHA2_9EUGL</name>
<feature type="region of interest" description="Disordered" evidence="9">
    <location>
        <begin position="72"/>
        <end position="99"/>
    </location>
</feature>
<dbReference type="InterPro" id="IPR036397">
    <property type="entry name" value="RNaseH_sf"/>
</dbReference>
<dbReference type="EC" id="2.7.7.7" evidence="2"/>
<evidence type="ECO:0000256" key="8">
    <source>
        <dbReference type="ARBA" id="ARBA00049244"/>
    </source>
</evidence>
<dbReference type="PROSITE" id="PS00447">
    <property type="entry name" value="DNA_POLYMERASE_A"/>
    <property type="match status" value="1"/>
</dbReference>
<protein>
    <recommendedName>
        <fullName evidence="2">DNA-directed DNA polymerase</fullName>
        <ecNumber evidence="2">2.7.7.7</ecNumber>
    </recommendedName>
</protein>
<gene>
    <name evidence="11" type="primary">POP_Rhabd2</name>
</gene>
<feature type="compositionally biased region" description="Basic residues" evidence="9">
    <location>
        <begin position="84"/>
        <end position="98"/>
    </location>
</feature>
<proteinExistence type="evidence at transcript level"/>
<evidence type="ECO:0000256" key="4">
    <source>
        <dbReference type="ARBA" id="ARBA00022695"/>
    </source>
</evidence>
<dbReference type="InterPro" id="IPR019760">
    <property type="entry name" value="DNA-dir_DNA_pol_A_CS"/>
</dbReference>
<keyword evidence="6" id="KW-0239">DNA-directed DNA polymerase</keyword>
<dbReference type="InterPro" id="IPR001098">
    <property type="entry name" value="DNA-dir_DNA_pol_A_palm_dom"/>
</dbReference>
<dbReference type="InterPro" id="IPR002298">
    <property type="entry name" value="DNA_polymerase_A"/>
</dbReference>
<reference evidence="11" key="1">
    <citation type="journal article" date="2020" name="Pathogens">
        <title>Inventory and evolution of mitochondrion-localized family A DNA polymerases in Euglenozoa.</title>
        <authorList>
            <person name="Harada R."/>
            <person name="Hirakawa Y."/>
            <person name="Yabuki A."/>
            <person name="Kashiyama Y."/>
            <person name="Maruyama M."/>
            <person name="Onuma R."/>
            <person name="Soukal P."/>
            <person name="Miyagishima S."/>
            <person name="Hampl V."/>
            <person name="Tanifuji G."/>
            <person name="Inagaki Y."/>
        </authorList>
    </citation>
    <scope>NUCLEOTIDE SEQUENCE</scope>
    <source>
        <strain evidence="11">PANT2</strain>
    </source>
</reference>
<evidence type="ECO:0000256" key="1">
    <source>
        <dbReference type="ARBA" id="ARBA00007705"/>
    </source>
</evidence>
<dbReference type="PANTHER" id="PTHR10133:SF27">
    <property type="entry name" value="DNA POLYMERASE NU"/>
    <property type="match status" value="1"/>
</dbReference>
<dbReference type="GO" id="GO:0006302">
    <property type="term" value="P:double-strand break repair"/>
    <property type="evidence" value="ECO:0007669"/>
    <property type="project" value="TreeGrafter"/>
</dbReference>
<accession>A0A6F8QHA2</accession>
<dbReference type="GO" id="GO:0003677">
    <property type="term" value="F:DNA binding"/>
    <property type="evidence" value="ECO:0007669"/>
    <property type="project" value="UniProtKB-KW"/>
</dbReference>
<evidence type="ECO:0000256" key="7">
    <source>
        <dbReference type="ARBA" id="ARBA00023125"/>
    </source>
</evidence>
<keyword evidence="5" id="KW-0235">DNA replication</keyword>
<dbReference type="Gene3D" id="3.30.420.10">
    <property type="entry name" value="Ribonuclease H-like superfamily/Ribonuclease H"/>
    <property type="match status" value="1"/>
</dbReference>
<dbReference type="PANTHER" id="PTHR10133">
    <property type="entry name" value="DNA POLYMERASE I"/>
    <property type="match status" value="1"/>
</dbReference>
<dbReference type="Gene3D" id="1.10.150.20">
    <property type="entry name" value="5' to 3' exonuclease, C-terminal subdomain"/>
    <property type="match status" value="1"/>
</dbReference>
<evidence type="ECO:0000256" key="5">
    <source>
        <dbReference type="ARBA" id="ARBA00022705"/>
    </source>
</evidence>
<evidence type="ECO:0000256" key="6">
    <source>
        <dbReference type="ARBA" id="ARBA00022932"/>
    </source>
</evidence>
<keyword evidence="7" id="KW-0238">DNA-binding</keyword>
<dbReference type="GO" id="GO:0006261">
    <property type="term" value="P:DNA-templated DNA replication"/>
    <property type="evidence" value="ECO:0007669"/>
    <property type="project" value="InterPro"/>
</dbReference>
<organism evidence="11">
    <name type="scientific">Rhabdomonas costata</name>
    <dbReference type="NCBI Taxonomy" id="118010"/>
    <lineage>
        <taxon>Eukaryota</taxon>
        <taxon>Discoba</taxon>
        <taxon>Euglenozoa</taxon>
        <taxon>Euglenida</taxon>
        <taxon>Spirocuta</taxon>
        <taxon>Aphagea</taxon>
        <taxon>Rhabdomonadales</taxon>
        <taxon>Astasiidae</taxon>
        <taxon>Rhabdomonas</taxon>
    </lineage>
</organism>
<dbReference type="Pfam" id="PF00476">
    <property type="entry name" value="DNA_pol_A"/>
    <property type="match status" value="2"/>
</dbReference>
<dbReference type="GO" id="GO:0003887">
    <property type="term" value="F:DNA-directed DNA polymerase activity"/>
    <property type="evidence" value="ECO:0007669"/>
    <property type="project" value="UniProtKB-KW"/>
</dbReference>
<keyword evidence="3" id="KW-0808">Transferase</keyword>
<evidence type="ECO:0000256" key="9">
    <source>
        <dbReference type="SAM" id="MobiDB-lite"/>
    </source>
</evidence>
<dbReference type="EMBL" id="LC516832">
    <property type="protein sequence ID" value="BBU67633.1"/>
    <property type="molecule type" value="mRNA"/>
</dbReference>